<dbReference type="Gene3D" id="3.30.200.20">
    <property type="entry name" value="Phosphorylase Kinase, domain 1"/>
    <property type="match status" value="1"/>
</dbReference>
<dbReference type="RefSeq" id="WP_301126748.1">
    <property type="nucleotide sequence ID" value="NZ_JAUHPV010000002.1"/>
</dbReference>
<dbReference type="InterPro" id="IPR002575">
    <property type="entry name" value="Aminoglycoside_PTrfase"/>
</dbReference>
<evidence type="ECO:0000259" key="1">
    <source>
        <dbReference type="Pfam" id="PF01636"/>
    </source>
</evidence>
<proteinExistence type="predicted"/>
<dbReference type="PANTHER" id="PTHR21310:SF42">
    <property type="entry name" value="BIFUNCTIONAL AAC_APH"/>
    <property type="match status" value="1"/>
</dbReference>
<sequence>MPSGLVPDAEVRISDDLVSRLLAAQHPDLASLPLGERHEGWDNVTVRIGHDLAARLPRRRVGADLASREHAWLPTLAADWDFAVPTPVRLGEPGEGYPWSWSIVPYHPGERAFDAPLTDAGAKDLGKALAQVHREAPSGAPRNPVRSAPLAARAEVFDARINTLLDAAKDDPSRPVLLEDAARAAFEAGARAPQGQETWAHLDLHGGNVLSERGRLAAVLDWGDLGVGDPATDLGQALTLVGRRGFRVLVDAYAKAGGAAARRGTLLTSGSLREDTALRVEAEAVGYAVTLACFERAIHPYAGWSALVDLGYATPRD</sequence>
<name>A0ABT8FZI6_9MICO</name>
<comment type="caution">
    <text evidence="2">The sequence shown here is derived from an EMBL/GenBank/DDBJ whole genome shotgun (WGS) entry which is preliminary data.</text>
</comment>
<dbReference type="InterPro" id="IPR011009">
    <property type="entry name" value="Kinase-like_dom_sf"/>
</dbReference>
<protein>
    <submittedName>
        <fullName evidence="2">Phosphotransferase</fullName>
    </submittedName>
</protein>
<evidence type="ECO:0000313" key="2">
    <source>
        <dbReference type="EMBL" id="MDN4472304.1"/>
    </source>
</evidence>
<dbReference type="SUPFAM" id="SSF56112">
    <property type="entry name" value="Protein kinase-like (PK-like)"/>
    <property type="match status" value="1"/>
</dbReference>
<accession>A0ABT8FZI6</accession>
<dbReference type="EMBL" id="JAUHPV010000002">
    <property type="protein sequence ID" value="MDN4472304.1"/>
    <property type="molecule type" value="Genomic_DNA"/>
</dbReference>
<keyword evidence="3" id="KW-1185">Reference proteome</keyword>
<dbReference type="PANTHER" id="PTHR21310">
    <property type="entry name" value="AMINOGLYCOSIDE PHOSPHOTRANSFERASE-RELATED-RELATED"/>
    <property type="match status" value="1"/>
</dbReference>
<dbReference type="Pfam" id="PF01636">
    <property type="entry name" value="APH"/>
    <property type="match status" value="1"/>
</dbReference>
<dbReference type="Proteomes" id="UP001172738">
    <property type="component" value="Unassembled WGS sequence"/>
</dbReference>
<dbReference type="Gene3D" id="3.90.1200.10">
    <property type="match status" value="1"/>
</dbReference>
<dbReference type="InterPro" id="IPR051678">
    <property type="entry name" value="AGP_Transferase"/>
</dbReference>
<reference evidence="2" key="1">
    <citation type="submission" date="2023-06" db="EMBL/GenBank/DDBJ databases">
        <title>SYSU T00b26.</title>
        <authorList>
            <person name="Gao L."/>
            <person name="Fang B.-Z."/>
            <person name="Li W.-J."/>
        </authorList>
    </citation>
    <scope>NUCLEOTIDE SEQUENCE</scope>
    <source>
        <strain evidence="2">SYSU T00b26</strain>
    </source>
</reference>
<gene>
    <name evidence="2" type="ORF">QQX04_04785</name>
</gene>
<evidence type="ECO:0000313" key="3">
    <source>
        <dbReference type="Proteomes" id="UP001172738"/>
    </source>
</evidence>
<organism evidence="2 3">
    <name type="scientific">Demequina zhanjiangensis</name>
    <dbReference type="NCBI Taxonomy" id="3051659"/>
    <lineage>
        <taxon>Bacteria</taxon>
        <taxon>Bacillati</taxon>
        <taxon>Actinomycetota</taxon>
        <taxon>Actinomycetes</taxon>
        <taxon>Micrococcales</taxon>
        <taxon>Demequinaceae</taxon>
        <taxon>Demequina</taxon>
    </lineage>
</organism>
<feature type="domain" description="Aminoglycoside phosphotransferase" evidence="1">
    <location>
        <begin position="38"/>
        <end position="262"/>
    </location>
</feature>